<dbReference type="AlphaFoldDB" id="A0A841SJ80"/>
<sequence>MRPRSILLAALITISAAGIIWSIVRGETAGIISGALILIGMSALVISERKPKGQ</sequence>
<keyword evidence="1" id="KW-1133">Transmembrane helix</keyword>
<comment type="caution">
    <text evidence="2">The sequence shown here is derived from an EMBL/GenBank/DDBJ whole genome shotgun (WGS) entry which is preliminary data.</text>
</comment>
<accession>A0A841SJ80</accession>
<dbReference type="Proteomes" id="UP000553957">
    <property type="component" value="Unassembled WGS sequence"/>
</dbReference>
<organism evidence="2 3">
    <name type="scientific">Kribbella sandramycini</name>
    <dbReference type="NCBI Taxonomy" id="60450"/>
    <lineage>
        <taxon>Bacteria</taxon>
        <taxon>Bacillati</taxon>
        <taxon>Actinomycetota</taxon>
        <taxon>Actinomycetes</taxon>
        <taxon>Propionibacteriales</taxon>
        <taxon>Kribbellaceae</taxon>
        <taxon>Kribbella</taxon>
    </lineage>
</organism>
<gene>
    <name evidence="2" type="ORF">HNR71_005267</name>
</gene>
<feature type="transmembrane region" description="Helical" evidence="1">
    <location>
        <begin position="28"/>
        <end position="46"/>
    </location>
</feature>
<keyword evidence="1" id="KW-0812">Transmembrane</keyword>
<keyword evidence="1" id="KW-0472">Membrane</keyword>
<reference evidence="2 3" key="1">
    <citation type="submission" date="2020-08" db="EMBL/GenBank/DDBJ databases">
        <title>Sequencing the genomes of 1000 actinobacteria strains.</title>
        <authorList>
            <person name="Klenk H.-P."/>
        </authorList>
    </citation>
    <scope>NUCLEOTIDE SEQUENCE [LARGE SCALE GENOMIC DNA]</scope>
    <source>
        <strain evidence="2 3">DSM 15626</strain>
    </source>
</reference>
<protein>
    <submittedName>
        <fullName evidence="2">Uncharacterized protein</fullName>
    </submittedName>
</protein>
<dbReference type="EMBL" id="JACHKF010000001">
    <property type="protein sequence ID" value="MBB6569630.1"/>
    <property type="molecule type" value="Genomic_DNA"/>
</dbReference>
<evidence type="ECO:0000313" key="3">
    <source>
        <dbReference type="Proteomes" id="UP000553957"/>
    </source>
</evidence>
<evidence type="ECO:0000313" key="2">
    <source>
        <dbReference type="EMBL" id="MBB6569630.1"/>
    </source>
</evidence>
<proteinExistence type="predicted"/>
<evidence type="ECO:0000256" key="1">
    <source>
        <dbReference type="SAM" id="Phobius"/>
    </source>
</evidence>
<name>A0A841SJ80_9ACTN</name>